<sequence>MHQADACEGELAGSILLDDDGGPGRDLPGLRHPLFDSALGAPDFFSPLAESRGRPAHQRLQISTDRTPIRTPSPVTPSPAYQLGGLKGFGDDRGFPASSASQRPPEGGGPSGAGGPGGPAGPSGWGASFSSFQRSAPPVWQGQTQAAPAYYNMVVGHPQTSSPSSVPKSEPRSVPGLPMDANVLSVMMALQNQGPGQNSFQSVPAPNPPPVSQTPPKPEREAKESLLSPSQALPPGPQPPRDRPEQKKGKSRKEKDENKSKQAPQPQQHEPGAIAPGSASLSRGSEKGGGKGDRRRRGGHVDVVDDRTSGKSRPQMSSPLIEHLKARERVVDLAELAAHISEIAQDQFGSRLIQQKLEVASEVQKQQAFKQVLQKMSQLTTDVFGNYVIQKFFEYGNAEQRRILAEQLVGQVLKLSLQMYGCRVVQKALDSVPIEQQVLLIGELKGHVFKCIEDQHGNHVIQKCAWPCKAESPWKAEALI</sequence>
<dbReference type="PANTHER" id="PTHR12537:SF12">
    <property type="entry name" value="MATERNAL PROTEIN PUMILIO"/>
    <property type="match status" value="1"/>
</dbReference>
<evidence type="ECO:0000256" key="1">
    <source>
        <dbReference type="ARBA" id="ARBA00022737"/>
    </source>
</evidence>
<dbReference type="InterPro" id="IPR016024">
    <property type="entry name" value="ARM-type_fold"/>
</dbReference>
<keyword evidence="1" id="KW-0677">Repeat</keyword>
<evidence type="ECO:0000313" key="5">
    <source>
        <dbReference type="EMBL" id="CAK9035811.1"/>
    </source>
</evidence>
<dbReference type="InterPro" id="IPR011989">
    <property type="entry name" value="ARM-like"/>
</dbReference>
<accession>A0ABP0LAL6</accession>
<proteinExistence type="predicted"/>
<dbReference type="Pfam" id="PF00806">
    <property type="entry name" value="PUF"/>
    <property type="match status" value="4"/>
</dbReference>
<organism evidence="5 6">
    <name type="scientific">Durusdinium trenchii</name>
    <dbReference type="NCBI Taxonomy" id="1381693"/>
    <lineage>
        <taxon>Eukaryota</taxon>
        <taxon>Sar</taxon>
        <taxon>Alveolata</taxon>
        <taxon>Dinophyceae</taxon>
        <taxon>Suessiales</taxon>
        <taxon>Symbiodiniaceae</taxon>
        <taxon>Durusdinium</taxon>
    </lineage>
</organism>
<feature type="repeat" description="Pumilio" evidence="2">
    <location>
        <begin position="335"/>
        <end position="370"/>
    </location>
</feature>
<feature type="compositionally biased region" description="Gly residues" evidence="3">
    <location>
        <begin position="106"/>
        <end position="124"/>
    </location>
</feature>
<reference evidence="5 6" key="1">
    <citation type="submission" date="2024-02" db="EMBL/GenBank/DDBJ databases">
        <authorList>
            <person name="Chen Y."/>
            <person name="Shah S."/>
            <person name="Dougan E. K."/>
            <person name="Thang M."/>
            <person name="Chan C."/>
        </authorList>
    </citation>
    <scope>NUCLEOTIDE SEQUENCE [LARGE SCALE GENOMIC DNA]</scope>
</reference>
<feature type="region of interest" description="Disordered" evidence="3">
    <location>
        <begin position="14"/>
        <end position="317"/>
    </location>
</feature>
<evidence type="ECO:0000259" key="4">
    <source>
        <dbReference type="PROSITE" id="PS50303"/>
    </source>
</evidence>
<feature type="compositionally biased region" description="Polar residues" evidence="3">
    <location>
        <begin position="158"/>
        <end position="167"/>
    </location>
</feature>
<keyword evidence="6" id="KW-1185">Reference proteome</keyword>
<dbReference type="PANTHER" id="PTHR12537">
    <property type="entry name" value="RNA BINDING PROTEIN PUMILIO-RELATED"/>
    <property type="match status" value="1"/>
</dbReference>
<dbReference type="EMBL" id="CAXAMN010011658">
    <property type="protein sequence ID" value="CAK9035811.1"/>
    <property type="molecule type" value="Genomic_DNA"/>
</dbReference>
<evidence type="ECO:0000256" key="2">
    <source>
        <dbReference type="PROSITE-ProRule" id="PRU00317"/>
    </source>
</evidence>
<feature type="repeat" description="Pumilio" evidence="2">
    <location>
        <begin position="407"/>
        <end position="442"/>
    </location>
</feature>
<comment type="caution">
    <text evidence="5">The sequence shown here is derived from an EMBL/GenBank/DDBJ whole genome shotgun (WGS) entry which is preliminary data.</text>
</comment>
<feature type="domain" description="PUM-HD" evidence="4">
    <location>
        <begin position="312"/>
        <end position="480"/>
    </location>
</feature>
<dbReference type="Gene3D" id="1.25.10.10">
    <property type="entry name" value="Leucine-rich Repeat Variant"/>
    <property type="match status" value="1"/>
</dbReference>
<dbReference type="Proteomes" id="UP001642484">
    <property type="component" value="Unassembled WGS sequence"/>
</dbReference>
<name>A0ABP0LAL6_9DINO</name>
<evidence type="ECO:0000313" key="6">
    <source>
        <dbReference type="Proteomes" id="UP001642484"/>
    </source>
</evidence>
<feature type="repeat" description="Pumilio" evidence="2">
    <location>
        <begin position="371"/>
        <end position="406"/>
    </location>
</feature>
<feature type="repeat" description="Pumilio" evidence="2">
    <location>
        <begin position="443"/>
        <end position="480"/>
    </location>
</feature>
<dbReference type="InterPro" id="IPR033133">
    <property type="entry name" value="PUM-HD"/>
</dbReference>
<feature type="compositionally biased region" description="Polar residues" evidence="3">
    <location>
        <begin position="190"/>
        <end position="204"/>
    </location>
</feature>
<evidence type="ECO:0000256" key="3">
    <source>
        <dbReference type="SAM" id="MobiDB-lite"/>
    </source>
</evidence>
<feature type="compositionally biased region" description="Pro residues" evidence="3">
    <location>
        <begin position="205"/>
        <end position="216"/>
    </location>
</feature>
<dbReference type="SMART" id="SM00025">
    <property type="entry name" value="Pumilio"/>
    <property type="match status" value="4"/>
</dbReference>
<protein>
    <recommendedName>
        <fullName evidence="4">PUM-HD domain-containing protein</fullName>
    </recommendedName>
</protein>
<feature type="compositionally biased region" description="Basic and acidic residues" evidence="3">
    <location>
        <begin position="299"/>
        <end position="309"/>
    </location>
</feature>
<dbReference type="SUPFAM" id="SSF48371">
    <property type="entry name" value="ARM repeat"/>
    <property type="match status" value="1"/>
</dbReference>
<gene>
    <name evidence="5" type="ORF">CCMP2556_LOCUS20045</name>
</gene>
<dbReference type="PROSITE" id="PS50303">
    <property type="entry name" value="PUM_HD"/>
    <property type="match status" value="1"/>
</dbReference>
<feature type="compositionally biased region" description="Basic and acidic residues" evidence="3">
    <location>
        <begin position="240"/>
        <end position="260"/>
    </location>
</feature>
<dbReference type="InterPro" id="IPR001313">
    <property type="entry name" value="Pumilio_RNA-bd_rpt"/>
</dbReference>
<dbReference type="PROSITE" id="PS50302">
    <property type="entry name" value="PUM"/>
    <property type="match status" value="4"/>
</dbReference>